<name>A0ABN7T2K5_OIKDI</name>
<dbReference type="EMBL" id="OU015567">
    <property type="protein sequence ID" value="CAG5111900.1"/>
    <property type="molecule type" value="Genomic_DNA"/>
</dbReference>
<sequence>MILHLDNLSSVEGQANPEISIKTEKCNICPKDCISQPEPGKCCPTCHCGPLGPRDWDPSGRSGEPQESQLRARQKQAWWFYDKKCICNKGVIQCDDNAFPPSPFRPKDCQEPNDPSVTHQHGHEWTNPEEECESCECRDGQITCSKRCPELNCPNEQYPGMLIETQVNICH</sequence>
<keyword evidence="2" id="KW-1185">Reference proteome</keyword>
<dbReference type="Proteomes" id="UP001158576">
    <property type="component" value="Chromosome 2"/>
</dbReference>
<gene>
    <name evidence="1" type="ORF">OKIOD_LOCUS14936</name>
</gene>
<proteinExistence type="predicted"/>
<protein>
    <submittedName>
        <fullName evidence="1">Oidioi.mRNA.OKI2018_I69.chr2.g6171.t1.cds</fullName>
    </submittedName>
</protein>
<evidence type="ECO:0000313" key="1">
    <source>
        <dbReference type="EMBL" id="CAG5111900.1"/>
    </source>
</evidence>
<accession>A0ABN7T2K5</accession>
<reference evidence="1 2" key="1">
    <citation type="submission" date="2021-04" db="EMBL/GenBank/DDBJ databases">
        <authorList>
            <person name="Bliznina A."/>
        </authorList>
    </citation>
    <scope>NUCLEOTIDE SEQUENCE [LARGE SCALE GENOMIC DNA]</scope>
</reference>
<organism evidence="1 2">
    <name type="scientific">Oikopleura dioica</name>
    <name type="common">Tunicate</name>
    <dbReference type="NCBI Taxonomy" id="34765"/>
    <lineage>
        <taxon>Eukaryota</taxon>
        <taxon>Metazoa</taxon>
        <taxon>Chordata</taxon>
        <taxon>Tunicata</taxon>
        <taxon>Appendicularia</taxon>
        <taxon>Copelata</taxon>
        <taxon>Oikopleuridae</taxon>
        <taxon>Oikopleura</taxon>
    </lineage>
</organism>
<evidence type="ECO:0000313" key="2">
    <source>
        <dbReference type="Proteomes" id="UP001158576"/>
    </source>
</evidence>
<dbReference type="Gene3D" id="2.10.70.10">
    <property type="entry name" value="Complement Module, domain 1"/>
    <property type="match status" value="1"/>
</dbReference>